<dbReference type="InterPro" id="IPR005527">
    <property type="entry name" value="MinE"/>
</dbReference>
<dbReference type="Pfam" id="PF03776">
    <property type="entry name" value="MinE"/>
    <property type="match status" value="1"/>
</dbReference>
<name>A0A9D1MZF1_9CLOT</name>
<evidence type="ECO:0000313" key="6">
    <source>
        <dbReference type="Proteomes" id="UP000886748"/>
    </source>
</evidence>
<dbReference type="InterPro" id="IPR036707">
    <property type="entry name" value="MinE_sf"/>
</dbReference>
<dbReference type="Proteomes" id="UP000886748">
    <property type="component" value="Unassembled WGS sequence"/>
</dbReference>
<feature type="compositionally biased region" description="Acidic residues" evidence="4">
    <location>
        <begin position="177"/>
        <end position="189"/>
    </location>
</feature>
<reference evidence="5" key="2">
    <citation type="journal article" date="2021" name="PeerJ">
        <title>Extensive microbial diversity within the chicken gut microbiome revealed by metagenomics and culture.</title>
        <authorList>
            <person name="Gilroy R."/>
            <person name="Ravi A."/>
            <person name="Getino M."/>
            <person name="Pursley I."/>
            <person name="Horton D.L."/>
            <person name="Alikhan N.F."/>
            <person name="Baker D."/>
            <person name="Gharbi K."/>
            <person name="Hall N."/>
            <person name="Watson M."/>
            <person name="Adriaenssens E.M."/>
            <person name="Foster-Nyarko E."/>
            <person name="Jarju S."/>
            <person name="Secka A."/>
            <person name="Antonio M."/>
            <person name="Oren A."/>
            <person name="Chaudhuri R.R."/>
            <person name="La Ragione R."/>
            <person name="Hildebrand F."/>
            <person name="Pallen M.J."/>
        </authorList>
    </citation>
    <scope>NUCLEOTIDE SEQUENCE</scope>
    <source>
        <strain evidence="5">CHK154-7741</strain>
    </source>
</reference>
<keyword evidence="3 5" id="KW-0132">Cell division</keyword>
<dbReference type="GO" id="GO:0051301">
    <property type="term" value="P:cell division"/>
    <property type="evidence" value="ECO:0007669"/>
    <property type="project" value="UniProtKB-KW"/>
</dbReference>
<gene>
    <name evidence="3 5" type="primary">minE</name>
    <name evidence="5" type="ORF">IAD26_02500</name>
</gene>
<dbReference type="Gene3D" id="3.30.1070.10">
    <property type="entry name" value="Cell division topological specificity factor MinE"/>
    <property type="match status" value="1"/>
</dbReference>
<evidence type="ECO:0000313" key="5">
    <source>
        <dbReference type="EMBL" id="HIU91985.1"/>
    </source>
</evidence>
<organism evidence="5 6">
    <name type="scientific">Candidatus Limenecus avicola</name>
    <dbReference type="NCBI Taxonomy" id="2840847"/>
    <lineage>
        <taxon>Bacteria</taxon>
        <taxon>Bacillati</taxon>
        <taxon>Bacillota</taxon>
        <taxon>Clostridia</taxon>
        <taxon>Eubacteriales</taxon>
        <taxon>Clostridiaceae</taxon>
        <taxon>Clostridiaceae incertae sedis</taxon>
        <taxon>Candidatus Limenecus</taxon>
    </lineage>
</organism>
<comment type="caution">
    <text evidence="5">The sequence shown here is derived from an EMBL/GenBank/DDBJ whole genome shotgun (WGS) entry which is preliminary data.</text>
</comment>
<accession>A0A9D1MZF1</accession>
<sequence>MSENIFSNFYNKVLSFFQKDKEDNSESAKDTATNRLKLVLMQDRSNLDGATMQKMREQLICVISKYIEIDQEALDLNLEADGDEIALMLNIPVIRARTREEIEELENQEMLEQEKAKEKSDSENDENSEECDENEQDSSTESDNSEQDEEENKTEESQEPENNENVEDRDESKEAETSTEESDNNTDSDEEKKSKKTKNK</sequence>
<dbReference type="NCBIfam" id="TIGR01215">
    <property type="entry name" value="minE"/>
    <property type="match status" value="1"/>
</dbReference>
<keyword evidence="3" id="KW-0131">Cell cycle</keyword>
<evidence type="ECO:0000256" key="2">
    <source>
        <dbReference type="ARBA" id="ARBA00025265"/>
    </source>
</evidence>
<comment type="function">
    <text evidence="2 3">Prevents the cell division inhibition by proteins MinC and MinD at internal division sites while permitting inhibition at polar sites. This ensures cell division at the proper site by restricting the formation of a division septum at the midpoint of the long axis of the cell.</text>
</comment>
<dbReference type="GO" id="GO:0032955">
    <property type="term" value="P:regulation of division septum assembly"/>
    <property type="evidence" value="ECO:0007669"/>
    <property type="project" value="InterPro"/>
</dbReference>
<dbReference type="EMBL" id="DVOD01000018">
    <property type="protein sequence ID" value="HIU91985.1"/>
    <property type="molecule type" value="Genomic_DNA"/>
</dbReference>
<evidence type="ECO:0000256" key="4">
    <source>
        <dbReference type="SAM" id="MobiDB-lite"/>
    </source>
</evidence>
<dbReference type="AlphaFoldDB" id="A0A9D1MZF1"/>
<dbReference type="SUPFAM" id="SSF55229">
    <property type="entry name" value="Cell division protein MinE topological specificity domain"/>
    <property type="match status" value="1"/>
</dbReference>
<evidence type="ECO:0000256" key="3">
    <source>
        <dbReference type="HAMAP-Rule" id="MF_00262"/>
    </source>
</evidence>
<feature type="region of interest" description="Disordered" evidence="4">
    <location>
        <begin position="105"/>
        <end position="200"/>
    </location>
</feature>
<reference evidence="5" key="1">
    <citation type="submission" date="2020-10" db="EMBL/GenBank/DDBJ databases">
        <authorList>
            <person name="Gilroy R."/>
        </authorList>
    </citation>
    <scope>NUCLEOTIDE SEQUENCE</scope>
    <source>
        <strain evidence="5">CHK154-7741</strain>
    </source>
</reference>
<evidence type="ECO:0000256" key="1">
    <source>
        <dbReference type="ARBA" id="ARBA00008168"/>
    </source>
</evidence>
<comment type="similarity">
    <text evidence="1 3">Belongs to the MinE family.</text>
</comment>
<feature type="compositionally biased region" description="Acidic residues" evidence="4">
    <location>
        <begin position="123"/>
        <end position="169"/>
    </location>
</feature>
<dbReference type="HAMAP" id="MF_00262">
    <property type="entry name" value="MinE"/>
    <property type="match status" value="1"/>
</dbReference>
<proteinExistence type="inferred from homology"/>
<feature type="compositionally biased region" description="Basic and acidic residues" evidence="4">
    <location>
        <begin position="112"/>
        <end position="122"/>
    </location>
</feature>
<protein>
    <recommendedName>
        <fullName evidence="3">Cell division topological specificity factor</fullName>
    </recommendedName>
</protein>